<accession>A0A9D1PSF5</accession>
<dbReference type="InterPro" id="IPR041712">
    <property type="entry name" value="DHPS-like_MBL-fold"/>
</dbReference>
<dbReference type="InterPro" id="IPR052926">
    <property type="entry name" value="Metallo-beta-lactamase_dom"/>
</dbReference>
<dbReference type="SUPFAM" id="SSF56281">
    <property type="entry name" value="Metallo-hydrolase/oxidoreductase"/>
    <property type="match status" value="1"/>
</dbReference>
<organism evidence="2 3">
    <name type="scientific">Candidatus Monoglobus merdigallinarum</name>
    <dbReference type="NCBI Taxonomy" id="2838698"/>
    <lineage>
        <taxon>Bacteria</taxon>
        <taxon>Bacillati</taxon>
        <taxon>Bacillota</taxon>
        <taxon>Clostridia</taxon>
        <taxon>Monoglobales</taxon>
        <taxon>Monoglobaceae</taxon>
        <taxon>Monoglobus</taxon>
    </lineage>
</organism>
<feature type="domain" description="Metallo-beta-lactamase" evidence="1">
    <location>
        <begin position="19"/>
        <end position="203"/>
    </location>
</feature>
<dbReference type="Pfam" id="PF00753">
    <property type="entry name" value="Lactamase_B"/>
    <property type="match status" value="1"/>
</dbReference>
<dbReference type="Gene3D" id="3.60.15.10">
    <property type="entry name" value="Ribonuclease Z/Hydroxyacylglutathione hydrolase-like"/>
    <property type="match status" value="1"/>
</dbReference>
<evidence type="ECO:0000259" key="1">
    <source>
        <dbReference type="SMART" id="SM00849"/>
    </source>
</evidence>
<proteinExistence type="predicted"/>
<name>A0A9D1PSF5_9FIRM</name>
<evidence type="ECO:0000313" key="3">
    <source>
        <dbReference type="Proteomes" id="UP000824162"/>
    </source>
</evidence>
<dbReference type="Proteomes" id="UP000824162">
    <property type="component" value="Unassembled WGS sequence"/>
</dbReference>
<protein>
    <submittedName>
        <fullName evidence="2">MBL fold metallo-hydrolase</fullName>
    </submittedName>
</protein>
<dbReference type="GO" id="GO:0016740">
    <property type="term" value="F:transferase activity"/>
    <property type="evidence" value="ECO:0007669"/>
    <property type="project" value="TreeGrafter"/>
</dbReference>
<reference evidence="2" key="1">
    <citation type="journal article" date="2021" name="PeerJ">
        <title>Extensive microbial diversity within the chicken gut microbiome revealed by metagenomics and culture.</title>
        <authorList>
            <person name="Gilroy R."/>
            <person name="Ravi A."/>
            <person name="Getino M."/>
            <person name="Pursley I."/>
            <person name="Horton D.L."/>
            <person name="Alikhan N.F."/>
            <person name="Baker D."/>
            <person name="Gharbi K."/>
            <person name="Hall N."/>
            <person name="Watson M."/>
            <person name="Adriaenssens E.M."/>
            <person name="Foster-Nyarko E."/>
            <person name="Jarju S."/>
            <person name="Secka A."/>
            <person name="Antonio M."/>
            <person name="Oren A."/>
            <person name="Chaudhuri R.R."/>
            <person name="La Ragione R."/>
            <person name="Hildebrand F."/>
            <person name="Pallen M.J."/>
        </authorList>
    </citation>
    <scope>NUCLEOTIDE SEQUENCE</scope>
    <source>
        <strain evidence="2">5790</strain>
    </source>
</reference>
<reference evidence="2" key="2">
    <citation type="submission" date="2021-04" db="EMBL/GenBank/DDBJ databases">
        <authorList>
            <person name="Gilroy R."/>
        </authorList>
    </citation>
    <scope>NUCLEOTIDE SEQUENCE</scope>
    <source>
        <strain evidence="2">5790</strain>
    </source>
</reference>
<evidence type="ECO:0000313" key="2">
    <source>
        <dbReference type="EMBL" id="HIV86367.1"/>
    </source>
</evidence>
<dbReference type="PANTHER" id="PTHR13754">
    <property type="entry name" value="METALLO-BETA-LACTAMASE SUPERFAMILY PROTEIN"/>
    <property type="match status" value="1"/>
</dbReference>
<dbReference type="InterPro" id="IPR001279">
    <property type="entry name" value="Metallo-B-lactamas"/>
</dbReference>
<gene>
    <name evidence="2" type="ORF">H9900_06125</name>
</gene>
<dbReference type="InterPro" id="IPR036866">
    <property type="entry name" value="RibonucZ/Hydroxyglut_hydro"/>
</dbReference>
<dbReference type="AlphaFoldDB" id="A0A9D1PSF5"/>
<sequence>MKISVLVNDSAKDGFIAVHGLSLYIETGGRNILFDMGPDDTFLKNAAVLGIDIADAGAAVISHGHYDHGGGLEYFLKANQSAPVYVSEGAFKKYYSASTGDLRYIGLKSPQDRRIVTDCGDNEMMIFRGIDKLMPPLSVNSVLFQEKDGKLIPDSFEHEQFLIINEGGTYVLFGGCAHSGIVSIISSAAKIIGRAPDYVISGFHLTAPGAGRDESSEAVSKIGACLREIKVKEYFTCHCTGEGPMSILKAELGERLHGLRCGDVINI</sequence>
<dbReference type="PANTHER" id="PTHR13754:SF13">
    <property type="entry name" value="METALLO-BETA-LACTAMASE SUPERFAMILY PROTEIN (AFU_ORTHOLOGUE AFUA_3G07630)"/>
    <property type="match status" value="1"/>
</dbReference>
<dbReference type="CDD" id="cd07713">
    <property type="entry name" value="DHPS-like_MBL-fold"/>
    <property type="match status" value="1"/>
</dbReference>
<dbReference type="EMBL" id="DXIJ01000130">
    <property type="protein sequence ID" value="HIV86367.1"/>
    <property type="molecule type" value="Genomic_DNA"/>
</dbReference>
<dbReference type="SMART" id="SM00849">
    <property type="entry name" value="Lactamase_B"/>
    <property type="match status" value="1"/>
</dbReference>
<comment type="caution">
    <text evidence="2">The sequence shown here is derived from an EMBL/GenBank/DDBJ whole genome shotgun (WGS) entry which is preliminary data.</text>
</comment>